<comment type="function">
    <text evidence="5">Methylates the class 1 translation termination release factors RF1/PrfA and RF2/PrfB on the glutamine residue of the universally conserved GGQ motif.</text>
</comment>
<feature type="binding site" evidence="5">
    <location>
        <position position="188"/>
    </location>
    <ligand>
        <name>S-adenosyl-L-methionine</name>
        <dbReference type="ChEBI" id="CHEBI:59789"/>
    </ligand>
</feature>
<feature type="domain" description="Release factor glutamine methyltransferase N-terminal" evidence="7">
    <location>
        <begin position="5"/>
        <end position="75"/>
    </location>
</feature>
<evidence type="ECO:0000313" key="9">
    <source>
        <dbReference type="Proteomes" id="UP000631576"/>
    </source>
</evidence>
<dbReference type="InterPro" id="IPR029063">
    <property type="entry name" value="SAM-dependent_MTases_sf"/>
</dbReference>
<evidence type="ECO:0000256" key="4">
    <source>
        <dbReference type="ARBA" id="ARBA00048391"/>
    </source>
</evidence>
<evidence type="ECO:0000256" key="3">
    <source>
        <dbReference type="ARBA" id="ARBA00022691"/>
    </source>
</evidence>
<dbReference type="Pfam" id="PF17827">
    <property type="entry name" value="PrmC_N"/>
    <property type="match status" value="1"/>
</dbReference>
<evidence type="ECO:0000313" key="8">
    <source>
        <dbReference type="EMBL" id="MBC5683357.1"/>
    </source>
</evidence>
<dbReference type="PANTHER" id="PTHR18895">
    <property type="entry name" value="HEMK METHYLTRANSFERASE"/>
    <property type="match status" value="1"/>
</dbReference>
<feature type="domain" description="Methyltransferase small" evidence="6">
    <location>
        <begin position="107"/>
        <end position="195"/>
    </location>
</feature>
<evidence type="ECO:0000256" key="5">
    <source>
        <dbReference type="HAMAP-Rule" id="MF_02126"/>
    </source>
</evidence>
<evidence type="ECO:0000259" key="7">
    <source>
        <dbReference type="Pfam" id="PF17827"/>
    </source>
</evidence>
<dbReference type="EMBL" id="JACOPE010000001">
    <property type="protein sequence ID" value="MBC5683357.1"/>
    <property type="molecule type" value="Genomic_DNA"/>
</dbReference>
<reference evidence="8 9" key="1">
    <citation type="submission" date="2020-08" db="EMBL/GenBank/DDBJ databases">
        <title>Genome public.</title>
        <authorList>
            <person name="Liu C."/>
            <person name="Sun Q."/>
        </authorList>
    </citation>
    <scope>NUCLEOTIDE SEQUENCE [LARGE SCALE GENOMIC DNA]</scope>
    <source>
        <strain evidence="8 9">NSJ-13</strain>
    </source>
</reference>
<dbReference type="SUPFAM" id="SSF53335">
    <property type="entry name" value="S-adenosyl-L-methionine-dependent methyltransferases"/>
    <property type="match status" value="1"/>
</dbReference>
<dbReference type="InterPro" id="IPR050320">
    <property type="entry name" value="N5-glutamine_MTase"/>
</dbReference>
<keyword evidence="1 5" id="KW-0489">Methyltransferase</keyword>
<dbReference type="Gene3D" id="3.40.50.150">
    <property type="entry name" value="Vaccinia Virus protein VP39"/>
    <property type="match status" value="1"/>
</dbReference>
<dbReference type="NCBIfam" id="TIGR00536">
    <property type="entry name" value="hemK_fam"/>
    <property type="match status" value="1"/>
</dbReference>
<dbReference type="GO" id="GO:0102559">
    <property type="term" value="F:peptide chain release factor N(5)-glutamine methyltransferase activity"/>
    <property type="evidence" value="ECO:0007669"/>
    <property type="project" value="UniProtKB-EC"/>
</dbReference>
<dbReference type="InterPro" id="IPR019874">
    <property type="entry name" value="RF_methyltr_PrmC"/>
</dbReference>
<keyword evidence="9" id="KW-1185">Reference proteome</keyword>
<keyword evidence="2 5" id="KW-0808">Transferase</keyword>
<comment type="caution">
    <text evidence="8">The sequence shown here is derived from an EMBL/GenBank/DDBJ whole genome shotgun (WGS) entry which is preliminary data.</text>
</comment>
<dbReference type="CDD" id="cd02440">
    <property type="entry name" value="AdoMet_MTases"/>
    <property type="match status" value="1"/>
</dbReference>
<proteinExistence type="inferred from homology"/>
<dbReference type="PROSITE" id="PS00092">
    <property type="entry name" value="N6_MTASE"/>
    <property type="match status" value="1"/>
</dbReference>
<dbReference type="RefSeq" id="WP_186864931.1">
    <property type="nucleotide sequence ID" value="NZ_JACOPE010000001.1"/>
</dbReference>
<sequence length="285" mass="32520">MTLKELYNTGTDILKNASIQESSLDAWYLLEYVTGITRARYFVDSQQTVPKNHQKQYLQLIQKRAEHIPLQHLTGVQEFMGLEFHVNEHVLIPRQDTEILVETALEKLKEISSPVNLLDMCTGSGCILLSILYYMKNKKQITGTGVDISDKALEVARKNAKSLGLSVDFLQSDLFDKITDKYSMIVSNPPYIRSDVIKTLQEEVREHDPMLALDGMEDGLYFYRKIISESEKYLQADGYLIFEIGHDQGLDVSNMMKDAGFRDVLIKKDLAGLDRVVLGVYDTKR</sequence>
<evidence type="ECO:0000256" key="2">
    <source>
        <dbReference type="ARBA" id="ARBA00022679"/>
    </source>
</evidence>
<dbReference type="Gene3D" id="1.10.8.10">
    <property type="entry name" value="DNA helicase RuvA subunit, C-terminal domain"/>
    <property type="match status" value="1"/>
</dbReference>
<dbReference type="InterPro" id="IPR004556">
    <property type="entry name" value="HemK-like"/>
</dbReference>
<evidence type="ECO:0000256" key="1">
    <source>
        <dbReference type="ARBA" id="ARBA00022603"/>
    </source>
</evidence>
<feature type="binding site" evidence="5">
    <location>
        <begin position="188"/>
        <end position="191"/>
    </location>
    <ligand>
        <name>substrate</name>
    </ligand>
</feature>
<dbReference type="InterPro" id="IPR040758">
    <property type="entry name" value="PrmC_N"/>
</dbReference>
<dbReference type="GO" id="GO:0032259">
    <property type="term" value="P:methylation"/>
    <property type="evidence" value="ECO:0007669"/>
    <property type="project" value="UniProtKB-KW"/>
</dbReference>
<name>A0ABR7G7D9_9FIRM</name>
<comment type="catalytic activity">
    <reaction evidence="4 5">
        <text>L-glutaminyl-[peptide chain release factor] + S-adenosyl-L-methionine = N(5)-methyl-L-glutaminyl-[peptide chain release factor] + S-adenosyl-L-homocysteine + H(+)</text>
        <dbReference type="Rhea" id="RHEA:42896"/>
        <dbReference type="Rhea" id="RHEA-COMP:10271"/>
        <dbReference type="Rhea" id="RHEA-COMP:10272"/>
        <dbReference type="ChEBI" id="CHEBI:15378"/>
        <dbReference type="ChEBI" id="CHEBI:30011"/>
        <dbReference type="ChEBI" id="CHEBI:57856"/>
        <dbReference type="ChEBI" id="CHEBI:59789"/>
        <dbReference type="ChEBI" id="CHEBI:61891"/>
        <dbReference type="EC" id="2.1.1.297"/>
    </reaction>
</comment>
<dbReference type="EC" id="2.1.1.297" evidence="5"/>
<keyword evidence="3 5" id="KW-0949">S-adenosyl-L-methionine</keyword>
<dbReference type="InterPro" id="IPR002052">
    <property type="entry name" value="DNA_methylase_N6_adenine_CS"/>
</dbReference>
<dbReference type="HAMAP" id="MF_02126">
    <property type="entry name" value="RF_methyltr_PrmC"/>
    <property type="match status" value="1"/>
</dbReference>
<evidence type="ECO:0000259" key="6">
    <source>
        <dbReference type="Pfam" id="PF05175"/>
    </source>
</evidence>
<feature type="binding site" evidence="5">
    <location>
        <position position="147"/>
    </location>
    <ligand>
        <name>S-adenosyl-L-methionine</name>
        <dbReference type="ChEBI" id="CHEBI:59789"/>
    </ligand>
</feature>
<dbReference type="PANTHER" id="PTHR18895:SF74">
    <property type="entry name" value="MTRF1L RELEASE FACTOR GLUTAMINE METHYLTRANSFERASE"/>
    <property type="match status" value="1"/>
</dbReference>
<organism evidence="8 9">
    <name type="scientific">Ruminococcus hominis</name>
    <dbReference type="NCBI Taxonomy" id="2763065"/>
    <lineage>
        <taxon>Bacteria</taxon>
        <taxon>Bacillati</taxon>
        <taxon>Bacillota</taxon>
        <taxon>Clostridia</taxon>
        <taxon>Eubacteriales</taxon>
        <taxon>Oscillospiraceae</taxon>
        <taxon>Ruminococcus</taxon>
    </lineage>
</organism>
<gene>
    <name evidence="5 8" type="primary">prmC</name>
    <name evidence="8" type="ORF">H8S40_07220</name>
</gene>
<dbReference type="Proteomes" id="UP000631576">
    <property type="component" value="Unassembled WGS sequence"/>
</dbReference>
<dbReference type="Pfam" id="PF05175">
    <property type="entry name" value="MTS"/>
    <property type="match status" value="1"/>
</dbReference>
<dbReference type="NCBIfam" id="TIGR03534">
    <property type="entry name" value="RF_mod_PrmC"/>
    <property type="match status" value="1"/>
</dbReference>
<protein>
    <recommendedName>
        <fullName evidence="5">Release factor glutamine methyltransferase</fullName>
        <shortName evidence="5">RF MTase</shortName>
        <ecNumber evidence="5">2.1.1.297</ecNumber>
    </recommendedName>
    <alternativeName>
        <fullName evidence="5">N5-glutamine methyltransferase PrmC</fullName>
    </alternativeName>
    <alternativeName>
        <fullName evidence="5">Protein-(glutamine-N5) MTase PrmC</fullName>
    </alternativeName>
    <alternativeName>
        <fullName evidence="5">Protein-glutamine N-methyltransferase PrmC</fullName>
    </alternativeName>
</protein>
<comment type="similarity">
    <text evidence="5">Belongs to the protein N5-glutamine methyltransferase family. PrmC subfamily.</text>
</comment>
<comment type="caution">
    <text evidence="5">Lacks conserved residue(s) required for the propagation of feature annotation.</text>
</comment>
<accession>A0ABR7G7D9</accession>
<dbReference type="InterPro" id="IPR007848">
    <property type="entry name" value="Small_mtfrase_dom"/>
</dbReference>